<keyword evidence="4" id="KW-1185">Reference proteome</keyword>
<dbReference type="InterPro" id="IPR013320">
    <property type="entry name" value="ConA-like_dom_sf"/>
</dbReference>
<dbReference type="Gene3D" id="2.60.120.200">
    <property type="match status" value="1"/>
</dbReference>
<dbReference type="Proteomes" id="UP000078397">
    <property type="component" value="Unassembled WGS sequence"/>
</dbReference>
<name>A0A179F111_METCM</name>
<dbReference type="RefSeq" id="XP_018137210.1">
    <property type="nucleotide sequence ID" value="XM_018292496.1"/>
</dbReference>
<dbReference type="AlphaFoldDB" id="A0A179F111"/>
<feature type="domain" description="Alginate lyase 2" evidence="2">
    <location>
        <begin position="30"/>
        <end position="241"/>
    </location>
</feature>
<dbReference type="InterPro" id="IPR014895">
    <property type="entry name" value="Alginate_lyase_2"/>
</dbReference>
<reference evidence="3 4" key="1">
    <citation type="journal article" date="2016" name="PLoS Pathog.">
        <title>Biosynthesis of antibiotic leucinostatins in bio-control fungus Purpureocillium lilacinum and their inhibition on phytophthora revealed by genome mining.</title>
        <authorList>
            <person name="Wang G."/>
            <person name="Liu Z."/>
            <person name="Lin R."/>
            <person name="Li E."/>
            <person name="Mao Z."/>
            <person name="Ling J."/>
            <person name="Yang Y."/>
            <person name="Yin W.B."/>
            <person name="Xie B."/>
        </authorList>
    </citation>
    <scope>NUCLEOTIDE SEQUENCE [LARGE SCALE GENOMIC DNA]</scope>
    <source>
        <strain evidence="3">170</strain>
    </source>
</reference>
<keyword evidence="3" id="KW-0456">Lyase</keyword>
<protein>
    <submittedName>
        <fullName evidence="3">Alginate lyase</fullName>
    </submittedName>
</protein>
<evidence type="ECO:0000256" key="1">
    <source>
        <dbReference type="SAM" id="SignalP"/>
    </source>
</evidence>
<dbReference type="GeneID" id="28856490"/>
<gene>
    <name evidence="3" type="ORF">VFPPC_14728</name>
</gene>
<feature type="signal peptide" evidence="1">
    <location>
        <begin position="1"/>
        <end position="22"/>
    </location>
</feature>
<evidence type="ECO:0000259" key="2">
    <source>
        <dbReference type="Pfam" id="PF08787"/>
    </source>
</evidence>
<dbReference type="Pfam" id="PF08787">
    <property type="entry name" value="Alginate_lyase2"/>
    <property type="match status" value="1"/>
</dbReference>
<dbReference type="KEGG" id="pchm:VFPPC_14728"/>
<dbReference type="OrthoDB" id="77013at2759"/>
<organism evidence="3 4">
    <name type="scientific">Pochonia chlamydosporia 170</name>
    <dbReference type="NCBI Taxonomy" id="1380566"/>
    <lineage>
        <taxon>Eukaryota</taxon>
        <taxon>Fungi</taxon>
        <taxon>Dikarya</taxon>
        <taxon>Ascomycota</taxon>
        <taxon>Pezizomycotina</taxon>
        <taxon>Sordariomycetes</taxon>
        <taxon>Hypocreomycetidae</taxon>
        <taxon>Hypocreales</taxon>
        <taxon>Clavicipitaceae</taxon>
        <taxon>Pochonia</taxon>
    </lineage>
</organism>
<dbReference type="SUPFAM" id="SSF49899">
    <property type="entry name" value="Concanavalin A-like lectins/glucanases"/>
    <property type="match status" value="1"/>
</dbReference>
<accession>A0A179F111</accession>
<proteinExistence type="predicted"/>
<feature type="chain" id="PRO_5008101158" evidence="1">
    <location>
        <begin position="23"/>
        <end position="242"/>
    </location>
</feature>
<evidence type="ECO:0000313" key="3">
    <source>
        <dbReference type="EMBL" id="OAQ59155.1"/>
    </source>
</evidence>
<keyword evidence="1" id="KW-0732">Signal</keyword>
<evidence type="ECO:0000313" key="4">
    <source>
        <dbReference type="Proteomes" id="UP000078397"/>
    </source>
</evidence>
<dbReference type="EMBL" id="LSBJ02000010">
    <property type="protein sequence ID" value="OAQ59155.1"/>
    <property type="molecule type" value="Genomic_DNA"/>
</dbReference>
<dbReference type="GO" id="GO:0016829">
    <property type="term" value="F:lyase activity"/>
    <property type="evidence" value="ECO:0007669"/>
    <property type="project" value="UniProtKB-KW"/>
</dbReference>
<sequence length="242" mass="26244">MLVTSRLGTLATIYLSLETVLAVTCGCGNLDLSKWKLQLPIGDPGKPQTVSSADLCKGFTNPDYFFFDSTGALVMKVPGSADSSGCVTTTNSKHCRTELRETTPSVWSPNGKTNRLAGDLKVTKNDNGEVVVGQIHIDDSISSKPVAELYYASSGKLRMGVQTSRDGNQKSTDIDTVPVGQRFTYEIRYEGNVLSVGINGKTPIVLSTFELNAPDSYFKAGNYDQSDNPIEVHFYKIQTTHA</sequence>
<comment type="caution">
    <text evidence="3">The sequence shown here is derived from an EMBL/GenBank/DDBJ whole genome shotgun (WGS) entry which is preliminary data.</text>
</comment>